<feature type="transmembrane region" description="Helical" evidence="6">
    <location>
        <begin position="166"/>
        <end position="188"/>
    </location>
</feature>
<protein>
    <submittedName>
        <fullName evidence="8">EamA/RhaT family transporter</fullName>
    </submittedName>
</protein>
<keyword evidence="3 6" id="KW-0812">Transmembrane</keyword>
<dbReference type="Pfam" id="PF00892">
    <property type="entry name" value="EamA"/>
    <property type="match status" value="2"/>
</dbReference>
<proteinExistence type="predicted"/>
<comment type="subcellular location">
    <subcellularLocation>
        <location evidence="1">Cell membrane</location>
        <topology evidence="1">Multi-pass membrane protein</topology>
    </subcellularLocation>
</comment>
<evidence type="ECO:0000256" key="1">
    <source>
        <dbReference type="ARBA" id="ARBA00004651"/>
    </source>
</evidence>
<evidence type="ECO:0000256" key="3">
    <source>
        <dbReference type="ARBA" id="ARBA00022692"/>
    </source>
</evidence>
<dbReference type="InterPro" id="IPR050638">
    <property type="entry name" value="AA-Vitamin_Transporters"/>
</dbReference>
<organism evidence="8 9">
    <name type="scientific">Methanooceanicella nereidis</name>
    <dbReference type="NCBI Taxonomy" id="2052831"/>
    <lineage>
        <taxon>Archaea</taxon>
        <taxon>Methanobacteriati</taxon>
        <taxon>Methanobacteriota</taxon>
        <taxon>Stenosarchaea group</taxon>
        <taxon>Methanomicrobia</taxon>
        <taxon>Methanocellales</taxon>
        <taxon>Methanocellaceae</taxon>
        <taxon>Methanooceanicella</taxon>
    </lineage>
</organism>
<keyword evidence="5 6" id="KW-0472">Membrane</keyword>
<comment type="caution">
    <text evidence="8">The sequence shown here is derived from an EMBL/GenBank/DDBJ whole genome shotgun (WGS) entry which is preliminary data.</text>
</comment>
<evidence type="ECO:0000259" key="7">
    <source>
        <dbReference type="Pfam" id="PF00892"/>
    </source>
</evidence>
<feature type="domain" description="EamA" evidence="7">
    <location>
        <begin position="171"/>
        <end position="304"/>
    </location>
</feature>
<feature type="domain" description="EamA" evidence="7">
    <location>
        <begin position="27"/>
        <end position="159"/>
    </location>
</feature>
<feature type="transmembrane region" description="Helical" evidence="6">
    <location>
        <begin position="21"/>
        <end position="43"/>
    </location>
</feature>
<keyword evidence="2" id="KW-1003">Cell membrane</keyword>
<dbReference type="EMBL" id="PGCK01000011">
    <property type="protein sequence ID" value="MCD1295802.1"/>
    <property type="molecule type" value="Genomic_DNA"/>
</dbReference>
<dbReference type="PANTHER" id="PTHR32322">
    <property type="entry name" value="INNER MEMBRANE TRANSPORTER"/>
    <property type="match status" value="1"/>
</dbReference>
<evidence type="ECO:0000313" key="8">
    <source>
        <dbReference type="EMBL" id="MCD1295802.1"/>
    </source>
</evidence>
<dbReference type="AlphaFoldDB" id="A0AAP2RGG0"/>
<feature type="transmembrane region" description="Helical" evidence="6">
    <location>
        <begin position="89"/>
        <end position="111"/>
    </location>
</feature>
<accession>A0AAP2RGG0</accession>
<name>A0AAP2RGG0_9EURY</name>
<feature type="transmembrane region" description="Helical" evidence="6">
    <location>
        <begin position="200"/>
        <end position="219"/>
    </location>
</feature>
<gene>
    <name evidence="8" type="ORF">CUJ83_12425</name>
</gene>
<feature type="transmembrane region" description="Helical" evidence="6">
    <location>
        <begin position="264"/>
        <end position="283"/>
    </location>
</feature>
<evidence type="ECO:0000256" key="6">
    <source>
        <dbReference type="SAM" id="Phobius"/>
    </source>
</evidence>
<feature type="transmembrane region" description="Helical" evidence="6">
    <location>
        <begin position="143"/>
        <end position="160"/>
    </location>
</feature>
<sequence>MKNEVFQVQKVSYKTLLSLDEIAFTKVMLVLAMVIWGGSFIASKVGLSELYPIELAALRFAIATPVLLLFTVMAYGVGSLKIDLKDLPVLIVLGMTGVTLQYIFQFIGMYYTTVTNSALLINMATFFIIIPSAIFLKEKINADNILGVILAFVGAALVITKGEFIFQANIIGDGLILICAVLWAIYVLTGNKLAGKYSVLTQLNYIFIIGFIGLIPAYFLTPHHALTEISLLSWECIIFLSIFCSIFAYFIINNAIVKIGPSKTAIYQYFEPLFAIIFAIILLSEPLTVFIGIGGLMIIAGIAMADNNIKLLSIFKNKA</sequence>
<feature type="transmembrane region" description="Helical" evidence="6">
    <location>
        <begin position="117"/>
        <end position="136"/>
    </location>
</feature>
<keyword evidence="9" id="KW-1185">Reference proteome</keyword>
<feature type="transmembrane region" description="Helical" evidence="6">
    <location>
        <begin position="231"/>
        <end position="252"/>
    </location>
</feature>
<feature type="transmembrane region" description="Helical" evidence="6">
    <location>
        <begin position="289"/>
        <end position="309"/>
    </location>
</feature>
<evidence type="ECO:0000256" key="5">
    <source>
        <dbReference type="ARBA" id="ARBA00023136"/>
    </source>
</evidence>
<dbReference type="InterPro" id="IPR037185">
    <property type="entry name" value="EmrE-like"/>
</dbReference>
<feature type="transmembrane region" description="Helical" evidence="6">
    <location>
        <begin position="55"/>
        <end position="77"/>
    </location>
</feature>
<evidence type="ECO:0000256" key="4">
    <source>
        <dbReference type="ARBA" id="ARBA00022989"/>
    </source>
</evidence>
<evidence type="ECO:0000256" key="2">
    <source>
        <dbReference type="ARBA" id="ARBA00022475"/>
    </source>
</evidence>
<keyword evidence="4 6" id="KW-1133">Transmembrane helix</keyword>
<dbReference type="PANTHER" id="PTHR32322:SF18">
    <property type="entry name" value="S-ADENOSYLMETHIONINE_S-ADENOSYLHOMOCYSTEINE TRANSPORTER"/>
    <property type="match status" value="1"/>
</dbReference>
<dbReference type="InterPro" id="IPR000620">
    <property type="entry name" value="EamA_dom"/>
</dbReference>
<dbReference type="SUPFAM" id="SSF103481">
    <property type="entry name" value="Multidrug resistance efflux transporter EmrE"/>
    <property type="match status" value="2"/>
</dbReference>
<dbReference type="Proteomes" id="UP001320159">
    <property type="component" value="Unassembled WGS sequence"/>
</dbReference>
<dbReference type="GO" id="GO:0005886">
    <property type="term" value="C:plasma membrane"/>
    <property type="evidence" value="ECO:0007669"/>
    <property type="project" value="UniProtKB-SubCell"/>
</dbReference>
<evidence type="ECO:0000313" key="9">
    <source>
        <dbReference type="Proteomes" id="UP001320159"/>
    </source>
</evidence>
<reference evidence="8 9" key="1">
    <citation type="submission" date="2017-11" db="EMBL/GenBank/DDBJ databases">
        <title>Isolation and Characterization of Family Methanocellaceae Species from Potential Methane Hydrate Area Offshore Southwestern Taiwan.</title>
        <authorList>
            <person name="Zhang W.-L."/>
            <person name="Chen W.-C."/>
            <person name="Lai M.-C."/>
            <person name="Chen S.-C."/>
        </authorList>
    </citation>
    <scope>NUCLEOTIDE SEQUENCE [LARGE SCALE GENOMIC DNA]</scope>
    <source>
        <strain evidence="8 9">CWC-04</strain>
    </source>
</reference>